<comment type="caution">
    <text evidence="1">The sequence shown here is derived from an EMBL/GenBank/DDBJ whole genome shotgun (WGS) entry which is preliminary data.</text>
</comment>
<feature type="non-terminal residue" evidence="1">
    <location>
        <position position="1"/>
    </location>
</feature>
<dbReference type="EMBL" id="LAZR01034920">
    <property type="protein sequence ID" value="KKL28929.1"/>
    <property type="molecule type" value="Genomic_DNA"/>
</dbReference>
<proteinExistence type="predicted"/>
<gene>
    <name evidence="1" type="ORF">LCGC14_2370210</name>
</gene>
<protein>
    <submittedName>
        <fullName evidence="1">Uncharacterized protein</fullName>
    </submittedName>
</protein>
<organism evidence="1">
    <name type="scientific">marine sediment metagenome</name>
    <dbReference type="NCBI Taxonomy" id="412755"/>
    <lineage>
        <taxon>unclassified sequences</taxon>
        <taxon>metagenomes</taxon>
        <taxon>ecological metagenomes</taxon>
    </lineage>
</organism>
<name>A0A0F9C3Y0_9ZZZZ</name>
<dbReference type="AlphaFoldDB" id="A0A0F9C3Y0"/>
<evidence type="ECO:0000313" key="1">
    <source>
        <dbReference type="EMBL" id="KKL28929.1"/>
    </source>
</evidence>
<accession>A0A0F9C3Y0</accession>
<sequence>YIKFIQKIYNKFKSNEYKPKKVRKIQLINLTIQNLKWNIQIFGFLKYIKQLIKKL</sequence>
<reference evidence="1" key="1">
    <citation type="journal article" date="2015" name="Nature">
        <title>Complex archaea that bridge the gap between prokaryotes and eukaryotes.</title>
        <authorList>
            <person name="Spang A."/>
            <person name="Saw J.H."/>
            <person name="Jorgensen S.L."/>
            <person name="Zaremba-Niedzwiedzka K."/>
            <person name="Martijn J."/>
            <person name="Lind A.E."/>
            <person name="van Eijk R."/>
            <person name="Schleper C."/>
            <person name="Guy L."/>
            <person name="Ettema T.J."/>
        </authorList>
    </citation>
    <scope>NUCLEOTIDE SEQUENCE</scope>
</reference>